<gene>
    <name evidence="2" type="ORF">R3P38DRAFT_3537552</name>
</gene>
<dbReference type="Proteomes" id="UP001362999">
    <property type="component" value="Unassembled WGS sequence"/>
</dbReference>
<accession>A0AAW0BBC3</accession>
<evidence type="ECO:0000313" key="3">
    <source>
        <dbReference type="Proteomes" id="UP001362999"/>
    </source>
</evidence>
<comment type="caution">
    <text evidence="2">The sequence shown here is derived from an EMBL/GenBank/DDBJ whole genome shotgun (WGS) entry which is preliminary data.</text>
</comment>
<feature type="region of interest" description="Disordered" evidence="1">
    <location>
        <begin position="95"/>
        <end position="145"/>
    </location>
</feature>
<sequence>MSAFGQRFGPYHPAIVRPGRLYKKPLTRHCLHPQTLCDFLSCLQHSSYTLIPSAYPPRLITLIGMDSTENSFNRFPHDITLAALSRVPLCTKAEEERPVTRSRPTKPLATKSLQTYEASRTRPGLPSSSLFLPAPDPHSPTPADRRANLLATRPRAPLTPISPPNLDDALAYAYEALKDLYDGFDYFTCPAPVDQSPVATQPQAVDHAEPRTPDFVRALTVADAMDFKRPPPPDGHLVPQRYHWILHLGCKLLPSGPNCVCFDDVCRAALPLDAMGRHIVRYHRVQVQVCCDFCPLTFISDDGLKRHVRDTANHAGRSGEERRKLLKEFEGQSTVIQMRASFKNRAVSEVDGMEDELNVIFEQMLKDRLLGKRPLKSRGKTPLAPPFRF</sequence>
<keyword evidence="3" id="KW-1185">Reference proteome</keyword>
<dbReference type="EMBL" id="JAWWNJ010000036">
    <property type="protein sequence ID" value="KAK7023252.1"/>
    <property type="molecule type" value="Genomic_DNA"/>
</dbReference>
<dbReference type="AlphaFoldDB" id="A0AAW0BBC3"/>
<name>A0AAW0BBC3_9AGAR</name>
<protein>
    <recommendedName>
        <fullName evidence="4">C2H2-type domain-containing protein</fullName>
    </recommendedName>
</protein>
<organism evidence="2 3">
    <name type="scientific">Favolaschia claudopus</name>
    <dbReference type="NCBI Taxonomy" id="2862362"/>
    <lineage>
        <taxon>Eukaryota</taxon>
        <taxon>Fungi</taxon>
        <taxon>Dikarya</taxon>
        <taxon>Basidiomycota</taxon>
        <taxon>Agaricomycotina</taxon>
        <taxon>Agaricomycetes</taxon>
        <taxon>Agaricomycetidae</taxon>
        <taxon>Agaricales</taxon>
        <taxon>Marasmiineae</taxon>
        <taxon>Mycenaceae</taxon>
        <taxon>Favolaschia</taxon>
    </lineage>
</organism>
<proteinExistence type="predicted"/>
<evidence type="ECO:0008006" key="4">
    <source>
        <dbReference type="Google" id="ProtNLM"/>
    </source>
</evidence>
<evidence type="ECO:0000256" key="1">
    <source>
        <dbReference type="SAM" id="MobiDB-lite"/>
    </source>
</evidence>
<reference evidence="2 3" key="1">
    <citation type="journal article" date="2024" name="J Genomics">
        <title>Draft genome sequencing and assembly of Favolaschia claudopus CIRM-BRFM 2984 isolated from oak limbs.</title>
        <authorList>
            <person name="Navarro D."/>
            <person name="Drula E."/>
            <person name="Chaduli D."/>
            <person name="Cazenave R."/>
            <person name="Ahrendt S."/>
            <person name="Wang J."/>
            <person name="Lipzen A."/>
            <person name="Daum C."/>
            <person name="Barry K."/>
            <person name="Grigoriev I.V."/>
            <person name="Favel A."/>
            <person name="Rosso M.N."/>
            <person name="Martin F."/>
        </authorList>
    </citation>
    <scope>NUCLEOTIDE SEQUENCE [LARGE SCALE GENOMIC DNA]</scope>
    <source>
        <strain evidence="2 3">CIRM-BRFM 2984</strain>
    </source>
</reference>
<evidence type="ECO:0000313" key="2">
    <source>
        <dbReference type="EMBL" id="KAK7023252.1"/>
    </source>
</evidence>